<evidence type="ECO:0000313" key="2">
    <source>
        <dbReference type="Proteomes" id="UP001420932"/>
    </source>
</evidence>
<name>A0AAP0HN64_9MAGN</name>
<keyword evidence="2" id="KW-1185">Reference proteome</keyword>
<dbReference type="EMBL" id="JBBNAF010000012">
    <property type="protein sequence ID" value="KAK9092924.1"/>
    <property type="molecule type" value="Genomic_DNA"/>
</dbReference>
<dbReference type="Proteomes" id="UP001420932">
    <property type="component" value="Unassembled WGS sequence"/>
</dbReference>
<organism evidence="1 2">
    <name type="scientific">Stephania yunnanensis</name>
    <dbReference type="NCBI Taxonomy" id="152371"/>
    <lineage>
        <taxon>Eukaryota</taxon>
        <taxon>Viridiplantae</taxon>
        <taxon>Streptophyta</taxon>
        <taxon>Embryophyta</taxon>
        <taxon>Tracheophyta</taxon>
        <taxon>Spermatophyta</taxon>
        <taxon>Magnoliopsida</taxon>
        <taxon>Ranunculales</taxon>
        <taxon>Menispermaceae</taxon>
        <taxon>Menispermoideae</taxon>
        <taxon>Cissampelideae</taxon>
        <taxon>Stephania</taxon>
    </lineage>
</organism>
<reference evidence="1 2" key="1">
    <citation type="submission" date="2024-01" db="EMBL/GenBank/DDBJ databases">
        <title>Genome assemblies of Stephania.</title>
        <authorList>
            <person name="Yang L."/>
        </authorList>
    </citation>
    <scope>NUCLEOTIDE SEQUENCE [LARGE SCALE GENOMIC DNA]</scope>
    <source>
        <strain evidence="1">YNDBR</strain>
        <tissue evidence="1">Leaf</tissue>
    </source>
</reference>
<comment type="caution">
    <text evidence="1">The sequence shown here is derived from an EMBL/GenBank/DDBJ whole genome shotgun (WGS) entry which is preliminary data.</text>
</comment>
<proteinExistence type="predicted"/>
<gene>
    <name evidence="1" type="ORF">Syun_027835</name>
</gene>
<sequence>MDEQRSSSRCVAGYGENEFFEHSITNSSEFSRGEANVVIILGISINNMDMVTLVEEIRIPEEEVDETIEEEVALNFRIIIGLLVKYATKYNILQLFAVKNLK</sequence>
<protein>
    <submittedName>
        <fullName evidence="1">Uncharacterized protein</fullName>
    </submittedName>
</protein>
<accession>A0AAP0HN64</accession>
<dbReference type="AlphaFoldDB" id="A0AAP0HN64"/>
<evidence type="ECO:0000313" key="1">
    <source>
        <dbReference type="EMBL" id="KAK9092924.1"/>
    </source>
</evidence>